<name>A0AAV4VNF5_9ARAC</name>
<protein>
    <submittedName>
        <fullName evidence="1">Uncharacterized protein</fullName>
    </submittedName>
</protein>
<dbReference type="EMBL" id="BPLQ01013383">
    <property type="protein sequence ID" value="GIY71757.1"/>
    <property type="molecule type" value="Genomic_DNA"/>
</dbReference>
<accession>A0AAV4VNF5</accession>
<evidence type="ECO:0000313" key="2">
    <source>
        <dbReference type="Proteomes" id="UP001054837"/>
    </source>
</evidence>
<comment type="caution">
    <text evidence="1">The sequence shown here is derived from an EMBL/GenBank/DDBJ whole genome shotgun (WGS) entry which is preliminary data.</text>
</comment>
<proteinExistence type="predicted"/>
<dbReference type="AlphaFoldDB" id="A0AAV4VNF5"/>
<reference evidence="1 2" key="1">
    <citation type="submission" date="2021-06" db="EMBL/GenBank/DDBJ databases">
        <title>Caerostris darwini draft genome.</title>
        <authorList>
            <person name="Kono N."/>
            <person name="Arakawa K."/>
        </authorList>
    </citation>
    <scope>NUCLEOTIDE SEQUENCE [LARGE SCALE GENOMIC DNA]</scope>
</reference>
<dbReference type="Proteomes" id="UP001054837">
    <property type="component" value="Unassembled WGS sequence"/>
</dbReference>
<keyword evidence="2" id="KW-1185">Reference proteome</keyword>
<sequence>MAAVNEFGGIVTKKFKPLQIVRSHVTRMPAQYRQTSLAYGLSGYDMRCLGLRNMAAKEFYRPRAIIGCYGASALPYNTIRWSTGSTDMRCLGLRNLAAK</sequence>
<evidence type="ECO:0000313" key="1">
    <source>
        <dbReference type="EMBL" id="GIY71757.1"/>
    </source>
</evidence>
<gene>
    <name evidence="1" type="ORF">CDAR_93131</name>
</gene>
<organism evidence="1 2">
    <name type="scientific">Caerostris darwini</name>
    <dbReference type="NCBI Taxonomy" id="1538125"/>
    <lineage>
        <taxon>Eukaryota</taxon>
        <taxon>Metazoa</taxon>
        <taxon>Ecdysozoa</taxon>
        <taxon>Arthropoda</taxon>
        <taxon>Chelicerata</taxon>
        <taxon>Arachnida</taxon>
        <taxon>Araneae</taxon>
        <taxon>Araneomorphae</taxon>
        <taxon>Entelegynae</taxon>
        <taxon>Araneoidea</taxon>
        <taxon>Araneidae</taxon>
        <taxon>Caerostris</taxon>
    </lineage>
</organism>